<organism evidence="2 3">
    <name type="scientific">Burkholderia pyrrocinia</name>
    <name type="common">Pseudomonas pyrrocinia</name>
    <dbReference type="NCBI Taxonomy" id="60550"/>
    <lineage>
        <taxon>Bacteria</taxon>
        <taxon>Pseudomonadati</taxon>
        <taxon>Pseudomonadota</taxon>
        <taxon>Betaproteobacteria</taxon>
        <taxon>Burkholderiales</taxon>
        <taxon>Burkholderiaceae</taxon>
        <taxon>Burkholderia</taxon>
        <taxon>Burkholderia cepacia complex</taxon>
    </lineage>
</organism>
<reference evidence="2 3" key="1">
    <citation type="journal article" date="2018" name="ISME J.">
        <title>Involvement of Burkholderiaceae and sulfurous volatiles in disease-suppressive soils.</title>
        <authorList>
            <person name="Carrion V.J."/>
            <person name="Cordovez V."/>
            <person name="Tyc O."/>
            <person name="Etalo D.W."/>
            <person name="de Bruijn I."/>
            <person name="de Jager V.C."/>
            <person name="Medema M.H."/>
            <person name="Eberl L."/>
            <person name="Raaijmakers J.M."/>
        </authorList>
    </citation>
    <scope>NUCLEOTIDE SEQUENCE [LARGE SCALE GENOMIC DNA]</scope>
    <source>
        <strain evidence="3">mHSR5</strain>
    </source>
</reference>
<keyword evidence="1" id="KW-0812">Transmembrane</keyword>
<keyword evidence="1" id="KW-0472">Membrane</keyword>
<name>A0A2Z5N787_BURPY</name>
<sequence>MVSAIAASGIGVFVLWAVDLAKRLGVADHVPGLVLWPVTASLIYAGLYWLFDKHVWKIGVIADLLKVPDLAAKWHCDGQTINPDKTL</sequence>
<evidence type="ECO:0000256" key="1">
    <source>
        <dbReference type="SAM" id="Phobius"/>
    </source>
</evidence>
<dbReference type="Proteomes" id="UP000253104">
    <property type="component" value="Chromosome mHSR5_B"/>
</dbReference>
<dbReference type="AlphaFoldDB" id="A0A2Z5N787"/>
<protein>
    <submittedName>
        <fullName evidence="2">Uncharacterized protein</fullName>
    </submittedName>
</protein>
<dbReference type="EMBL" id="CP024903">
    <property type="protein sequence ID" value="AXF24818.1"/>
    <property type="molecule type" value="Genomic_DNA"/>
</dbReference>
<evidence type="ECO:0000313" key="3">
    <source>
        <dbReference type="Proteomes" id="UP000253104"/>
    </source>
</evidence>
<keyword evidence="1" id="KW-1133">Transmembrane helix</keyword>
<gene>
    <name evidence="2" type="ORF">CUJ89_31780</name>
</gene>
<accession>A0A2Z5N787</accession>
<feature type="transmembrane region" description="Helical" evidence="1">
    <location>
        <begin position="33"/>
        <end position="51"/>
    </location>
</feature>
<evidence type="ECO:0000313" key="2">
    <source>
        <dbReference type="EMBL" id="AXF24818.1"/>
    </source>
</evidence>
<proteinExistence type="predicted"/>